<protein>
    <submittedName>
        <fullName evidence="2">Uncharacterized protein</fullName>
    </submittedName>
</protein>
<dbReference type="RefSeq" id="WP_004076886.1">
    <property type="nucleotide sequence ID" value="NZ_CM001436.1"/>
</dbReference>
<dbReference type="Proteomes" id="UP000005741">
    <property type="component" value="Chromosome"/>
</dbReference>
<organism evidence="2 3">
    <name type="scientific">Methanoplanus limicola DSM 2279</name>
    <dbReference type="NCBI Taxonomy" id="937775"/>
    <lineage>
        <taxon>Archaea</taxon>
        <taxon>Methanobacteriati</taxon>
        <taxon>Methanobacteriota</taxon>
        <taxon>Stenosarchaea group</taxon>
        <taxon>Methanomicrobia</taxon>
        <taxon>Methanomicrobiales</taxon>
        <taxon>Methanomicrobiaceae</taxon>
        <taxon>Methanoplanus</taxon>
    </lineage>
</organism>
<dbReference type="STRING" id="937775.Metlim_1039"/>
<dbReference type="AlphaFoldDB" id="H1YZD1"/>
<feature type="transmembrane region" description="Helical" evidence="1">
    <location>
        <begin position="9"/>
        <end position="32"/>
    </location>
</feature>
<evidence type="ECO:0000256" key="1">
    <source>
        <dbReference type="SAM" id="Phobius"/>
    </source>
</evidence>
<gene>
    <name evidence="2" type="ORF">Metlim_1039</name>
</gene>
<keyword evidence="1" id="KW-0812">Transmembrane</keyword>
<evidence type="ECO:0000313" key="3">
    <source>
        <dbReference type="Proteomes" id="UP000005741"/>
    </source>
</evidence>
<evidence type="ECO:0000313" key="2">
    <source>
        <dbReference type="EMBL" id="EHQ35155.1"/>
    </source>
</evidence>
<dbReference type="InParanoid" id="H1YZD1"/>
<keyword evidence="1" id="KW-1133">Transmembrane helix</keyword>
<sequence length="264" mass="30149">MFFDGRGKVCICAIIVLIIVAINSAVILVFILENSSGTSSLPYLYRCNELPVMPDQNYSIFSPVHMLAIDDGEFADVPVNRIPSVYHTIIPVMYYSSDGSFSIEEVFGDEYSFDYYLDATEENMSIYYTPDLNIDNLSVIYSPDVKLDGNKLSFDILIVNRGNEDIEISNVSVKYSLEQVNGQCDSERKLISDYAPEVLIPSHEFREIRVEVTLLSPSEAKNLNICKYFDEDIQYQENVVIEITKKDSHYSYATNLRFKIKSFF</sequence>
<dbReference type="HOGENOM" id="CLU_1052159_0_0_2"/>
<reference evidence="2 3" key="1">
    <citation type="submission" date="2011-10" db="EMBL/GenBank/DDBJ databases">
        <title>The Improved High-Quality Draft genome of Methanoplanus limicola DSM 2279.</title>
        <authorList>
            <consortium name="US DOE Joint Genome Institute (JGI-PGF)"/>
            <person name="Lucas S."/>
            <person name="Copeland A."/>
            <person name="Lapidus A."/>
            <person name="Glavina del Rio T."/>
            <person name="Dalin E."/>
            <person name="Tice H."/>
            <person name="Bruce D."/>
            <person name="Goodwin L."/>
            <person name="Pitluck S."/>
            <person name="Peters L."/>
            <person name="Mikhailova N."/>
            <person name="Lu M."/>
            <person name="Kyrpides N."/>
            <person name="Mavromatis K."/>
            <person name="Ivanova N."/>
            <person name="Markowitz V."/>
            <person name="Cheng J.-F."/>
            <person name="Hugenholtz P."/>
            <person name="Woyke T."/>
            <person name="Wu D."/>
            <person name="Wirth R."/>
            <person name="Brambilla E.-M."/>
            <person name="Klenk H.-P."/>
            <person name="Eisen J.A."/>
        </authorList>
    </citation>
    <scope>NUCLEOTIDE SEQUENCE [LARGE SCALE GENOMIC DNA]</scope>
    <source>
        <strain evidence="2 3">DSM 2279</strain>
    </source>
</reference>
<proteinExistence type="predicted"/>
<keyword evidence="1" id="KW-0472">Membrane</keyword>
<name>H1YZD1_9EURY</name>
<keyword evidence="3" id="KW-1185">Reference proteome</keyword>
<dbReference type="EMBL" id="CM001436">
    <property type="protein sequence ID" value="EHQ35155.1"/>
    <property type="molecule type" value="Genomic_DNA"/>
</dbReference>
<accession>H1YZD1</accession>